<feature type="domain" description="GGDEF" evidence="5">
    <location>
        <begin position="650"/>
        <end position="783"/>
    </location>
</feature>
<dbReference type="SUPFAM" id="SSF53850">
    <property type="entry name" value="Periplasmic binding protein-like II"/>
    <property type="match status" value="1"/>
</dbReference>
<evidence type="ECO:0000259" key="4">
    <source>
        <dbReference type="PROSITE" id="PS50883"/>
    </source>
</evidence>
<feature type="domain" description="PAC" evidence="3">
    <location>
        <begin position="566"/>
        <end position="618"/>
    </location>
</feature>
<dbReference type="NCBIfam" id="TIGR00254">
    <property type="entry name" value="GGDEF"/>
    <property type="match status" value="1"/>
</dbReference>
<feature type="transmembrane region" description="Helical" evidence="1">
    <location>
        <begin position="333"/>
        <end position="356"/>
    </location>
</feature>
<dbReference type="CDD" id="cd00130">
    <property type="entry name" value="PAS"/>
    <property type="match status" value="2"/>
</dbReference>
<dbReference type="InterPro" id="IPR015168">
    <property type="entry name" value="SsuA/THI5"/>
</dbReference>
<proteinExistence type="predicted"/>
<accession>A0A1T4VWA6</accession>
<dbReference type="SMART" id="SM00086">
    <property type="entry name" value="PAC"/>
    <property type="match status" value="2"/>
</dbReference>
<evidence type="ECO:0000313" key="7">
    <source>
        <dbReference type="Proteomes" id="UP000189733"/>
    </source>
</evidence>
<dbReference type="InterPro" id="IPR052155">
    <property type="entry name" value="Biofilm_reg_signaling"/>
</dbReference>
<feature type="domain" description="EAL" evidence="4">
    <location>
        <begin position="792"/>
        <end position="1046"/>
    </location>
</feature>
<dbReference type="CDD" id="cd01948">
    <property type="entry name" value="EAL"/>
    <property type="match status" value="1"/>
</dbReference>
<dbReference type="EMBL" id="FUYA01000003">
    <property type="protein sequence ID" value="SKA69274.1"/>
    <property type="molecule type" value="Genomic_DNA"/>
</dbReference>
<dbReference type="NCBIfam" id="TIGR00229">
    <property type="entry name" value="sensory_box"/>
    <property type="match status" value="2"/>
</dbReference>
<dbReference type="InterPro" id="IPR035965">
    <property type="entry name" value="PAS-like_dom_sf"/>
</dbReference>
<evidence type="ECO:0000259" key="5">
    <source>
        <dbReference type="PROSITE" id="PS50887"/>
    </source>
</evidence>
<dbReference type="InterPro" id="IPR000014">
    <property type="entry name" value="PAS"/>
</dbReference>
<feature type="domain" description="PAS" evidence="2">
    <location>
        <begin position="493"/>
        <end position="538"/>
    </location>
</feature>
<dbReference type="InterPro" id="IPR043128">
    <property type="entry name" value="Rev_trsase/Diguanyl_cyclase"/>
</dbReference>
<dbReference type="InterPro" id="IPR001633">
    <property type="entry name" value="EAL_dom"/>
</dbReference>
<dbReference type="SUPFAM" id="SSF55785">
    <property type="entry name" value="PYP-like sensor domain (PAS domain)"/>
    <property type="match status" value="2"/>
</dbReference>
<dbReference type="PANTHER" id="PTHR44757:SF2">
    <property type="entry name" value="BIOFILM ARCHITECTURE MAINTENANCE PROTEIN MBAA"/>
    <property type="match status" value="1"/>
</dbReference>
<keyword evidence="1" id="KW-0472">Membrane</keyword>
<dbReference type="PANTHER" id="PTHR44757">
    <property type="entry name" value="DIGUANYLATE CYCLASE DGCP"/>
    <property type="match status" value="1"/>
</dbReference>
<dbReference type="InterPro" id="IPR035919">
    <property type="entry name" value="EAL_sf"/>
</dbReference>
<dbReference type="Pfam" id="PF00990">
    <property type="entry name" value="GGDEF"/>
    <property type="match status" value="1"/>
</dbReference>
<evidence type="ECO:0000313" key="6">
    <source>
        <dbReference type="EMBL" id="SKA69274.1"/>
    </source>
</evidence>
<dbReference type="Pfam" id="PF09084">
    <property type="entry name" value="NMT1"/>
    <property type="match status" value="1"/>
</dbReference>
<dbReference type="SUPFAM" id="SSF55073">
    <property type="entry name" value="Nucleotide cyclase"/>
    <property type="match status" value="1"/>
</dbReference>
<name>A0A1T4VWA6_9BACT</name>
<dbReference type="SUPFAM" id="SSF141868">
    <property type="entry name" value="EAL domain-like"/>
    <property type="match status" value="1"/>
</dbReference>
<dbReference type="InterPro" id="IPR000700">
    <property type="entry name" value="PAS-assoc_C"/>
</dbReference>
<evidence type="ECO:0000259" key="2">
    <source>
        <dbReference type="PROSITE" id="PS50112"/>
    </source>
</evidence>
<protein>
    <submittedName>
        <fullName evidence="6">PAS domain S-box-containing protein/diguanylate cyclase (GGDEF) domain-containing protein</fullName>
    </submittedName>
</protein>
<dbReference type="PROSITE" id="PS50112">
    <property type="entry name" value="PAS"/>
    <property type="match status" value="2"/>
</dbReference>
<reference evidence="6 7" key="1">
    <citation type="submission" date="2017-02" db="EMBL/GenBank/DDBJ databases">
        <authorList>
            <person name="Peterson S.W."/>
        </authorList>
    </citation>
    <scope>NUCLEOTIDE SEQUENCE [LARGE SCALE GENOMIC DNA]</scope>
    <source>
        <strain evidence="6 7">DSM 18034</strain>
    </source>
</reference>
<dbReference type="OrthoDB" id="7673416at2"/>
<dbReference type="SMART" id="SM00052">
    <property type="entry name" value="EAL"/>
    <property type="match status" value="1"/>
</dbReference>
<evidence type="ECO:0000256" key="1">
    <source>
        <dbReference type="SAM" id="Phobius"/>
    </source>
</evidence>
<dbReference type="Pfam" id="PF00563">
    <property type="entry name" value="EAL"/>
    <property type="match status" value="1"/>
</dbReference>
<keyword evidence="1" id="KW-0812">Transmembrane</keyword>
<dbReference type="SMART" id="SM00091">
    <property type="entry name" value="PAS"/>
    <property type="match status" value="2"/>
</dbReference>
<sequence>MPSILSGLRARVLLLICTAVLLCSQPAYAGHLIRLQLKYAHSFQFAGFYMAKNLGFYAEEGLDVQFTEGTPGRAPVSQLIRQKADYAIADTDALLAFAEGKDVVVLAALFQTSPEVLAIGPHVELNTPADLRGKKIMTLPRASAPVMALLHKYGVTSQTAQFLPYNTAIDSLLSEKIDAAVTYDSWALPYLAAKGKHLDILSPKDYGIDFYGDCILSSRKEVTMHPDEARAFLRATYRGWDYAMAHPLEAAQYIHAHFTPNISVEQLLGQERILRSAMMPELISFGSMNRTRWEKIYSTYVRLGFLDKDTPVRLDRFIFTPEQSIITALNKTYLRISCFVAGAVGLILIALLLFNYKLKRAVEDRTEELRTSQHMLETILSVSPFAFLITKGHKIEWANEAISGMLGYSPAELMGMNTSKLYWNPKDCDEIRFSIESSINQHDTEARDLCFRHKDGTLVHVYIAVRLFDPKHPGLGYIIAVVDITSRKAAEESNRLAAQVYQQSNDSIIITDRENRIISANPRFTELTGIPEEEALGQKPCILKSGRHDAAFYSAMWDEIHKNGRWSGEIWNRRKDGEIFPAWLSISSLKDPAGHTVSYTGVLTDLTSEKRSERQISKLNNYDVLTELPNRTLFQNLLKQEIQTAQLSDKQVAVLLFDLDNFKTINDSLGIAAGDEFLQTASRRVSQGFSGKHTVARLGSDEFAILLPYDPQKRNITKHITRLQNLLAPVTRLGNAEVFMSACIGVSIYPDDATGPSQLMQNAENALHHARKKGPNSYSFFSAKMTSIASDRIKLEAALHRALKEQEFRLFFQPKVHGQTGQIMGAEALLRWEDPKRGIISPGAFMNIIEEGNLIHPVGSWVLRQGCQACRRMHEAGFPNFIMAVNISPRQFLERDIVDIVRSSLEKAQLAPKYLELEITEALLIQNTEDVEQTLRQLRELGVRIALDDFGTGYSSLSYLTEFPIDTLKIDQSFIRTMCGDTKKETITRTIQHMALELGLTVVAEGVETQEQFATLREQGPVLIQGYLFSPPQPENSFLEWTRDYMSQQDKK</sequence>
<dbReference type="Gene3D" id="3.30.450.20">
    <property type="entry name" value="PAS domain"/>
    <property type="match status" value="2"/>
</dbReference>
<dbReference type="Pfam" id="PF13426">
    <property type="entry name" value="PAS_9"/>
    <property type="match status" value="2"/>
</dbReference>
<dbReference type="InterPro" id="IPR001610">
    <property type="entry name" value="PAC"/>
</dbReference>
<keyword evidence="7" id="KW-1185">Reference proteome</keyword>
<evidence type="ECO:0000259" key="3">
    <source>
        <dbReference type="PROSITE" id="PS50113"/>
    </source>
</evidence>
<dbReference type="Proteomes" id="UP000189733">
    <property type="component" value="Unassembled WGS sequence"/>
</dbReference>
<dbReference type="SMART" id="SM00267">
    <property type="entry name" value="GGDEF"/>
    <property type="match status" value="1"/>
</dbReference>
<dbReference type="InterPro" id="IPR029787">
    <property type="entry name" value="Nucleotide_cyclase"/>
</dbReference>
<gene>
    <name evidence="6" type="ORF">SAMN02745702_01087</name>
</gene>
<dbReference type="RefSeq" id="WP_078684388.1">
    <property type="nucleotide sequence ID" value="NZ_FUYA01000003.1"/>
</dbReference>
<dbReference type="Gene3D" id="3.40.190.10">
    <property type="entry name" value="Periplasmic binding protein-like II"/>
    <property type="match status" value="2"/>
</dbReference>
<organism evidence="6 7">
    <name type="scientific">Desulfobaculum bizertense DSM 18034</name>
    <dbReference type="NCBI Taxonomy" id="1121442"/>
    <lineage>
        <taxon>Bacteria</taxon>
        <taxon>Pseudomonadati</taxon>
        <taxon>Thermodesulfobacteriota</taxon>
        <taxon>Desulfovibrionia</taxon>
        <taxon>Desulfovibrionales</taxon>
        <taxon>Desulfovibrionaceae</taxon>
        <taxon>Desulfobaculum</taxon>
    </lineage>
</organism>
<dbReference type="AlphaFoldDB" id="A0A1T4VWA6"/>
<dbReference type="PROSITE" id="PS50883">
    <property type="entry name" value="EAL"/>
    <property type="match status" value="1"/>
</dbReference>
<dbReference type="STRING" id="1121442.SAMN02745702_01087"/>
<keyword evidence="1" id="KW-1133">Transmembrane helix</keyword>
<dbReference type="CDD" id="cd01949">
    <property type="entry name" value="GGDEF"/>
    <property type="match status" value="1"/>
</dbReference>
<dbReference type="PROSITE" id="PS50113">
    <property type="entry name" value="PAC"/>
    <property type="match status" value="2"/>
</dbReference>
<feature type="domain" description="PAC" evidence="3">
    <location>
        <begin position="442"/>
        <end position="496"/>
    </location>
</feature>
<feature type="domain" description="PAS" evidence="2">
    <location>
        <begin position="371"/>
        <end position="442"/>
    </location>
</feature>
<dbReference type="InterPro" id="IPR000160">
    <property type="entry name" value="GGDEF_dom"/>
</dbReference>
<dbReference type="Gene3D" id="3.20.20.450">
    <property type="entry name" value="EAL domain"/>
    <property type="match status" value="1"/>
</dbReference>
<dbReference type="PROSITE" id="PS50887">
    <property type="entry name" value="GGDEF"/>
    <property type="match status" value="1"/>
</dbReference>
<dbReference type="Gene3D" id="3.30.70.270">
    <property type="match status" value="1"/>
</dbReference>